<evidence type="ECO:0000256" key="1">
    <source>
        <dbReference type="SAM" id="SignalP"/>
    </source>
</evidence>
<dbReference type="RefSeq" id="WP_068499414.1">
    <property type="nucleotide sequence ID" value="NZ_LWQU01000130.1"/>
</dbReference>
<keyword evidence="3" id="KW-1185">Reference proteome</keyword>
<reference evidence="2 3" key="1">
    <citation type="submission" date="2016-04" db="EMBL/GenBank/DDBJ databases">
        <title>Draft genome sequence of freshwater magnetotactic bacteria Magnetospirillum marisnigri SP-1 and Magnetospirillum moscoviense BB-1.</title>
        <authorList>
            <person name="Koziaeva V."/>
            <person name="Dziuba M.V."/>
            <person name="Ivanov T.M."/>
            <person name="Kuznetsov B."/>
            <person name="Grouzdev D.S."/>
        </authorList>
    </citation>
    <scope>NUCLEOTIDE SEQUENCE [LARGE SCALE GENOMIC DNA]</scope>
    <source>
        <strain evidence="2 3">BB-1</strain>
    </source>
</reference>
<gene>
    <name evidence="2" type="ORF">A6A05_01335</name>
</gene>
<accession>A0A178MRG7</accession>
<dbReference type="Proteomes" id="UP000078543">
    <property type="component" value="Unassembled WGS sequence"/>
</dbReference>
<organism evidence="2 3">
    <name type="scientific">Magnetospirillum moscoviense</name>
    <dbReference type="NCBI Taxonomy" id="1437059"/>
    <lineage>
        <taxon>Bacteria</taxon>
        <taxon>Pseudomonadati</taxon>
        <taxon>Pseudomonadota</taxon>
        <taxon>Alphaproteobacteria</taxon>
        <taxon>Rhodospirillales</taxon>
        <taxon>Rhodospirillaceae</taxon>
        <taxon>Magnetospirillum</taxon>
    </lineage>
</organism>
<evidence type="ECO:0000313" key="3">
    <source>
        <dbReference type="Proteomes" id="UP000078543"/>
    </source>
</evidence>
<dbReference type="AlphaFoldDB" id="A0A178MRG7"/>
<dbReference type="EMBL" id="LWQU01000130">
    <property type="protein sequence ID" value="OAN51533.1"/>
    <property type="molecule type" value="Genomic_DNA"/>
</dbReference>
<protein>
    <recommendedName>
        <fullName evidence="4">Secreted protein</fullName>
    </recommendedName>
</protein>
<dbReference type="STRING" id="1437059.A6A05_01335"/>
<evidence type="ECO:0000313" key="2">
    <source>
        <dbReference type="EMBL" id="OAN51533.1"/>
    </source>
</evidence>
<dbReference type="OrthoDB" id="7358299at2"/>
<name>A0A178MRG7_9PROT</name>
<comment type="caution">
    <text evidence="2">The sequence shown here is derived from an EMBL/GenBank/DDBJ whole genome shotgun (WGS) entry which is preliminary data.</text>
</comment>
<evidence type="ECO:0008006" key="4">
    <source>
        <dbReference type="Google" id="ProtNLM"/>
    </source>
</evidence>
<proteinExistence type="predicted"/>
<sequence length="166" mass="18250">MLSDSFGYRQLTILSALALTGLALVACAPQYPPPEQIGSSSPRISYKYHTDQDLVQTNQTAANFCSQYQSVARTMTFANDPDGSKSVSYECVRPAPQYMPQTVAQPAPAPYYNPNMAYSYRSEQELAEATRNAQVYCMNNGAQQVSSTISTNMDGSRSARFFCSPH</sequence>
<feature type="chain" id="PRO_5008092174" description="Secreted protein" evidence="1">
    <location>
        <begin position="29"/>
        <end position="166"/>
    </location>
</feature>
<keyword evidence="1" id="KW-0732">Signal</keyword>
<feature type="signal peptide" evidence="1">
    <location>
        <begin position="1"/>
        <end position="28"/>
    </location>
</feature>